<evidence type="ECO:0000313" key="2">
    <source>
        <dbReference type="Proteomes" id="UP000658720"/>
    </source>
</evidence>
<reference evidence="1 2" key="1">
    <citation type="submission" date="2020-10" db="EMBL/GenBank/DDBJ databases">
        <authorList>
            <person name="Castelo-Branco R."/>
            <person name="Eusebio N."/>
            <person name="Adriana R."/>
            <person name="Vieira A."/>
            <person name="Brugerolle De Fraissinette N."/>
            <person name="Rezende De Castro R."/>
            <person name="Schneider M.P."/>
            <person name="Vasconcelos V."/>
            <person name="Leao P.N."/>
        </authorList>
    </citation>
    <scope>NUCLEOTIDE SEQUENCE [LARGE SCALE GENOMIC DNA]</scope>
    <source>
        <strain evidence="1 2">LEGE 00031</strain>
    </source>
</reference>
<sequence>MQITLDIPDDIAQQLQPLQGELPQILALGIQQLNANPNTGLSGLTEILEFLAQLPSPQQILDLHLSPTLQAEIETLLEKNRTQGLDPKEQRLWQQYEFIEHLVRLAKTQALLKLRADE</sequence>
<dbReference type="EMBL" id="JADEVV010000002">
    <property type="protein sequence ID" value="MBE9252516.1"/>
    <property type="molecule type" value="Genomic_DNA"/>
</dbReference>
<dbReference type="Proteomes" id="UP000658720">
    <property type="component" value="Unassembled WGS sequence"/>
</dbReference>
<comment type="caution">
    <text evidence="1">The sequence shown here is derived from an EMBL/GenBank/DDBJ whole genome shotgun (WGS) entry which is preliminary data.</text>
</comment>
<evidence type="ECO:0000313" key="1">
    <source>
        <dbReference type="EMBL" id="MBE9252516.1"/>
    </source>
</evidence>
<proteinExistence type="predicted"/>
<gene>
    <name evidence="1" type="ORF">IQ217_01345</name>
</gene>
<organism evidence="1 2">
    <name type="scientific">Synechocystis salina LEGE 00031</name>
    <dbReference type="NCBI Taxonomy" id="1828736"/>
    <lineage>
        <taxon>Bacteria</taxon>
        <taxon>Bacillati</taxon>
        <taxon>Cyanobacteriota</taxon>
        <taxon>Cyanophyceae</taxon>
        <taxon>Synechococcales</taxon>
        <taxon>Merismopediaceae</taxon>
        <taxon>Synechocystis</taxon>
    </lineage>
</organism>
<keyword evidence="2" id="KW-1185">Reference proteome</keyword>
<name>A0ABR9VQI7_9SYNC</name>
<accession>A0ABR9VQI7</accession>
<dbReference type="RefSeq" id="WP_190599350.1">
    <property type="nucleotide sequence ID" value="NZ_JADEVV010000002.1"/>
</dbReference>
<protein>
    <submittedName>
        <fullName evidence="1">Uncharacterized protein</fullName>
    </submittedName>
</protein>